<dbReference type="Pfam" id="PF07963">
    <property type="entry name" value="N_methyl"/>
    <property type="match status" value="1"/>
</dbReference>
<keyword evidence="4" id="KW-1185">Reference proteome</keyword>
<proteinExistence type="predicted"/>
<evidence type="ECO:0000313" key="4">
    <source>
        <dbReference type="Proteomes" id="UP001324993"/>
    </source>
</evidence>
<dbReference type="PROSITE" id="PS00409">
    <property type="entry name" value="PROKAR_NTER_METHYL"/>
    <property type="match status" value="1"/>
</dbReference>
<name>A0ABZ0RJK5_9BACT</name>
<reference evidence="3 4" key="1">
    <citation type="submission" date="2023-11" db="EMBL/GenBank/DDBJ databases">
        <title>Coraliomargarita sp. nov., isolated from marine algae.</title>
        <authorList>
            <person name="Lee J.K."/>
            <person name="Baek J.H."/>
            <person name="Kim J.M."/>
            <person name="Choi D.G."/>
            <person name="Jeon C.O."/>
        </authorList>
    </citation>
    <scope>NUCLEOTIDE SEQUENCE [LARGE SCALE GENOMIC DNA]</scope>
    <source>
        <strain evidence="3 4">J2-16</strain>
    </source>
</reference>
<sequence length="164" mass="18420">MLGPLTHKKQGFTLVELAISTSIIGLLAAVSLPAFQRSRDNVRIGALEHDLRLYEQEFDTFELDYGSYPSSHATAGAHPEGMIDRMSEAWKLPSPIGGTYRWIYTTEAKPSDRSAYIEIVHNDQSPIAIDPVRLIDIDEHIDDGDPSTGRLRLSGENLRYYIKF</sequence>
<gene>
    <name evidence="3" type="ORF">SH580_17720</name>
</gene>
<dbReference type="NCBIfam" id="TIGR02532">
    <property type="entry name" value="IV_pilin_GFxxxE"/>
    <property type="match status" value="1"/>
</dbReference>
<dbReference type="InterPro" id="IPR045584">
    <property type="entry name" value="Pilin-like"/>
</dbReference>
<feature type="transmembrane region" description="Helical" evidence="2">
    <location>
        <begin position="12"/>
        <end position="35"/>
    </location>
</feature>
<organism evidence="3 4">
    <name type="scientific">Coraliomargarita algicola</name>
    <dbReference type="NCBI Taxonomy" id="3092156"/>
    <lineage>
        <taxon>Bacteria</taxon>
        <taxon>Pseudomonadati</taxon>
        <taxon>Verrucomicrobiota</taxon>
        <taxon>Opitutia</taxon>
        <taxon>Puniceicoccales</taxon>
        <taxon>Coraliomargaritaceae</taxon>
        <taxon>Coraliomargarita</taxon>
    </lineage>
</organism>
<dbReference type="InterPro" id="IPR000983">
    <property type="entry name" value="Bac_GSPG_pilin"/>
</dbReference>
<dbReference type="InterPro" id="IPR012902">
    <property type="entry name" value="N_methyl_site"/>
</dbReference>
<protein>
    <submittedName>
        <fullName evidence="3">Type II secretion system protein</fullName>
    </submittedName>
</protein>
<keyword evidence="1" id="KW-0488">Methylation</keyword>
<dbReference type="Proteomes" id="UP001324993">
    <property type="component" value="Chromosome"/>
</dbReference>
<dbReference type="Gene3D" id="3.30.700.10">
    <property type="entry name" value="Glycoprotein, Type 4 Pilin"/>
    <property type="match status" value="1"/>
</dbReference>
<dbReference type="PRINTS" id="PR00813">
    <property type="entry name" value="BCTERIALGSPG"/>
</dbReference>
<keyword evidence="2" id="KW-0812">Transmembrane</keyword>
<evidence type="ECO:0000256" key="1">
    <source>
        <dbReference type="ARBA" id="ARBA00022481"/>
    </source>
</evidence>
<dbReference type="RefSeq" id="WP_319832156.1">
    <property type="nucleotide sequence ID" value="NZ_CP138858.1"/>
</dbReference>
<dbReference type="SUPFAM" id="SSF54523">
    <property type="entry name" value="Pili subunits"/>
    <property type="match status" value="1"/>
</dbReference>
<keyword evidence="2" id="KW-1133">Transmembrane helix</keyword>
<keyword evidence="2" id="KW-0472">Membrane</keyword>
<evidence type="ECO:0000313" key="3">
    <source>
        <dbReference type="EMBL" id="WPJ95263.1"/>
    </source>
</evidence>
<evidence type="ECO:0000256" key="2">
    <source>
        <dbReference type="SAM" id="Phobius"/>
    </source>
</evidence>
<dbReference type="PANTHER" id="PTHR30093">
    <property type="entry name" value="GENERAL SECRETION PATHWAY PROTEIN G"/>
    <property type="match status" value="1"/>
</dbReference>
<accession>A0ABZ0RJK5</accession>
<dbReference type="EMBL" id="CP138858">
    <property type="protein sequence ID" value="WPJ95263.1"/>
    <property type="molecule type" value="Genomic_DNA"/>
</dbReference>